<dbReference type="PANTHER" id="PTHR44167:SF24">
    <property type="entry name" value="SERINE_THREONINE-PROTEIN KINASE CHK2"/>
    <property type="match status" value="1"/>
</dbReference>
<dbReference type="Pfam" id="PF00069">
    <property type="entry name" value="Pkinase"/>
    <property type="match status" value="1"/>
</dbReference>
<dbReference type="OrthoDB" id="4062651at2759"/>
<dbReference type="InterPro" id="IPR008271">
    <property type="entry name" value="Ser/Thr_kinase_AS"/>
</dbReference>
<sequence length="201" mass="22755">FESKDILGSGRYGQVDRVLSLVSYKEYAWKRIHRGLPFGHTWTRETGVAYIKEISILKNLRHKHAVQLTGTYTDSSYFCFIMSPVADMNLSTYLSESPIPTSLAKKATLQTFFGCLACAVRYLHDKKVRHRDIKPQNILVKGTNILLTDFGISKEYDEIQSATSGPATFSSRYCAPEVFLQASRDWSSDIWSLGCVILEII</sequence>
<evidence type="ECO:0000313" key="4">
    <source>
        <dbReference type="RefSeq" id="XP_033576148.1"/>
    </source>
</evidence>
<dbReference type="CDD" id="cd00180">
    <property type="entry name" value="PKc"/>
    <property type="match status" value="1"/>
</dbReference>
<dbReference type="GO" id="GO:0004674">
    <property type="term" value="F:protein serine/threonine kinase activity"/>
    <property type="evidence" value="ECO:0007669"/>
    <property type="project" value="TreeGrafter"/>
</dbReference>
<reference evidence="4" key="3">
    <citation type="submission" date="2025-04" db="UniProtKB">
        <authorList>
            <consortium name="RefSeq"/>
        </authorList>
    </citation>
    <scope>IDENTIFICATION</scope>
    <source>
        <strain evidence="4">CBS 304.34</strain>
    </source>
</reference>
<dbReference type="GO" id="GO:0005524">
    <property type="term" value="F:ATP binding"/>
    <property type="evidence" value="ECO:0007669"/>
    <property type="project" value="InterPro"/>
</dbReference>
<evidence type="ECO:0000259" key="1">
    <source>
        <dbReference type="PROSITE" id="PS50011"/>
    </source>
</evidence>
<dbReference type="SUPFAM" id="SSF56112">
    <property type="entry name" value="Protein kinase-like (PK-like)"/>
    <property type="match status" value="1"/>
</dbReference>
<dbReference type="GO" id="GO:0044773">
    <property type="term" value="P:mitotic DNA damage checkpoint signaling"/>
    <property type="evidence" value="ECO:0007669"/>
    <property type="project" value="TreeGrafter"/>
</dbReference>
<dbReference type="GO" id="GO:0005634">
    <property type="term" value="C:nucleus"/>
    <property type="evidence" value="ECO:0007669"/>
    <property type="project" value="TreeGrafter"/>
</dbReference>
<dbReference type="EMBL" id="MU003702">
    <property type="protein sequence ID" value="KAF2809184.1"/>
    <property type="molecule type" value="Genomic_DNA"/>
</dbReference>
<evidence type="ECO:0000313" key="3">
    <source>
        <dbReference type="Proteomes" id="UP000504636"/>
    </source>
</evidence>
<dbReference type="SMART" id="SM00220">
    <property type="entry name" value="S_TKc"/>
    <property type="match status" value="1"/>
</dbReference>
<dbReference type="PANTHER" id="PTHR44167">
    <property type="entry name" value="OVARIAN-SPECIFIC SERINE/THREONINE-PROTEIN KINASE LOK-RELATED"/>
    <property type="match status" value="1"/>
</dbReference>
<dbReference type="InterPro" id="IPR011009">
    <property type="entry name" value="Kinase-like_dom_sf"/>
</dbReference>
<protein>
    <submittedName>
        <fullName evidence="2 4">Kinase-like protein</fullName>
    </submittedName>
</protein>
<reference evidence="2 4" key="1">
    <citation type="journal article" date="2020" name="Stud. Mycol.">
        <title>101 Dothideomycetes genomes: a test case for predicting lifestyles and emergence of pathogens.</title>
        <authorList>
            <person name="Haridas S."/>
            <person name="Albert R."/>
            <person name="Binder M."/>
            <person name="Bloem J."/>
            <person name="Labutti K."/>
            <person name="Salamov A."/>
            <person name="Andreopoulos B."/>
            <person name="Baker S."/>
            <person name="Barry K."/>
            <person name="Bills G."/>
            <person name="Bluhm B."/>
            <person name="Cannon C."/>
            <person name="Castanera R."/>
            <person name="Culley D."/>
            <person name="Daum C."/>
            <person name="Ezra D."/>
            <person name="Gonzalez J."/>
            <person name="Henrissat B."/>
            <person name="Kuo A."/>
            <person name="Liang C."/>
            <person name="Lipzen A."/>
            <person name="Lutzoni F."/>
            <person name="Magnuson J."/>
            <person name="Mondo S."/>
            <person name="Nolan M."/>
            <person name="Ohm R."/>
            <person name="Pangilinan J."/>
            <person name="Park H.-J."/>
            <person name="Ramirez L."/>
            <person name="Alfaro M."/>
            <person name="Sun H."/>
            <person name="Tritt A."/>
            <person name="Yoshinaga Y."/>
            <person name="Zwiers L.-H."/>
            <person name="Turgeon B."/>
            <person name="Goodwin S."/>
            <person name="Spatafora J."/>
            <person name="Crous P."/>
            <person name="Grigoriev I."/>
        </authorList>
    </citation>
    <scope>NUCLEOTIDE SEQUENCE</scope>
    <source>
        <strain evidence="2 4">CBS 304.34</strain>
    </source>
</reference>
<dbReference type="PROSITE" id="PS00108">
    <property type="entry name" value="PROTEIN_KINASE_ST"/>
    <property type="match status" value="1"/>
</dbReference>
<accession>A0A6A6YMG4</accession>
<keyword evidence="2" id="KW-0808">Transferase</keyword>
<dbReference type="InterPro" id="IPR000719">
    <property type="entry name" value="Prot_kinase_dom"/>
</dbReference>
<organism evidence="2">
    <name type="scientific">Mytilinidion resinicola</name>
    <dbReference type="NCBI Taxonomy" id="574789"/>
    <lineage>
        <taxon>Eukaryota</taxon>
        <taxon>Fungi</taxon>
        <taxon>Dikarya</taxon>
        <taxon>Ascomycota</taxon>
        <taxon>Pezizomycotina</taxon>
        <taxon>Dothideomycetes</taxon>
        <taxon>Pleosporomycetidae</taxon>
        <taxon>Mytilinidiales</taxon>
        <taxon>Mytilinidiaceae</taxon>
        <taxon>Mytilinidion</taxon>
    </lineage>
</organism>
<evidence type="ECO:0000313" key="2">
    <source>
        <dbReference type="EMBL" id="KAF2809184.1"/>
    </source>
</evidence>
<name>A0A6A6YMG4_9PEZI</name>
<proteinExistence type="predicted"/>
<reference evidence="4" key="2">
    <citation type="submission" date="2020-04" db="EMBL/GenBank/DDBJ databases">
        <authorList>
            <consortium name="NCBI Genome Project"/>
        </authorList>
    </citation>
    <scope>NUCLEOTIDE SEQUENCE</scope>
    <source>
        <strain evidence="4">CBS 304.34</strain>
    </source>
</reference>
<dbReference type="AlphaFoldDB" id="A0A6A6YMG4"/>
<feature type="non-terminal residue" evidence="2">
    <location>
        <position position="201"/>
    </location>
</feature>
<dbReference type="GO" id="GO:0005737">
    <property type="term" value="C:cytoplasm"/>
    <property type="evidence" value="ECO:0007669"/>
    <property type="project" value="TreeGrafter"/>
</dbReference>
<feature type="non-terminal residue" evidence="2">
    <location>
        <position position="1"/>
    </location>
</feature>
<gene>
    <name evidence="2 4" type="ORF">BDZ99DRAFT_337772</name>
</gene>
<keyword evidence="2" id="KW-0418">Kinase</keyword>
<dbReference type="PROSITE" id="PS50011">
    <property type="entry name" value="PROTEIN_KINASE_DOM"/>
    <property type="match status" value="1"/>
</dbReference>
<dbReference type="GeneID" id="54455214"/>
<keyword evidence="3" id="KW-1185">Reference proteome</keyword>
<feature type="domain" description="Protein kinase" evidence="1">
    <location>
        <begin position="1"/>
        <end position="201"/>
    </location>
</feature>
<dbReference type="RefSeq" id="XP_033576148.1">
    <property type="nucleotide sequence ID" value="XM_033714321.1"/>
</dbReference>
<dbReference type="Gene3D" id="1.10.510.10">
    <property type="entry name" value="Transferase(Phosphotransferase) domain 1"/>
    <property type="match status" value="1"/>
</dbReference>
<dbReference type="Proteomes" id="UP000504636">
    <property type="component" value="Unplaced"/>
</dbReference>